<sequence length="66" mass="7405">GRGLKVSLVEGLPPTNQMPNERLISEIKESNEIKIFFRCDKVYDLPDNVRVIHFESSSQSTSGLAN</sequence>
<evidence type="ECO:0000313" key="1">
    <source>
        <dbReference type="EMBL" id="CAG8607713.1"/>
    </source>
</evidence>
<gene>
    <name evidence="1" type="ORF">AMORRO_LOCUS8075</name>
</gene>
<keyword evidence="2" id="KW-1185">Reference proteome</keyword>
<accession>A0A9N9CQT1</accession>
<dbReference type="Proteomes" id="UP000789342">
    <property type="component" value="Unassembled WGS sequence"/>
</dbReference>
<evidence type="ECO:0000313" key="2">
    <source>
        <dbReference type="Proteomes" id="UP000789342"/>
    </source>
</evidence>
<dbReference type="EMBL" id="CAJVPV010006624">
    <property type="protein sequence ID" value="CAG8607713.1"/>
    <property type="molecule type" value="Genomic_DNA"/>
</dbReference>
<proteinExistence type="predicted"/>
<organism evidence="1 2">
    <name type="scientific">Acaulospora morrowiae</name>
    <dbReference type="NCBI Taxonomy" id="94023"/>
    <lineage>
        <taxon>Eukaryota</taxon>
        <taxon>Fungi</taxon>
        <taxon>Fungi incertae sedis</taxon>
        <taxon>Mucoromycota</taxon>
        <taxon>Glomeromycotina</taxon>
        <taxon>Glomeromycetes</taxon>
        <taxon>Diversisporales</taxon>
        <taxon>Acaulosporaceae</taxon>
        <taxon>Acaulospora</taxon>
    </lineage>
</organism>
<reference evidence="1" key="1">
    <citation type="submission" date="2021-06" db="EMBL/GenBank/DDBJ databases">
        <authorList>
            <person name="Kallberg Y."/>
            <person name="Tangrot J."/>
            <person name="Rosling A."/>
        </authorList>
    </citation>
    <scope>NUCLEOTIDE SEQUENCE</scope>
    <source>
        <strain evidence="1">CL551</strain>
    </source>
</reference>
<name>A0A9N9CQT1_9GLOM</name>
<comment type="caution">
    <text evidence="1">The sequence shown here is derived from an EMBL/GenBank/DDBJ whole genome shotgun (WGS) entry which is preliminary data.</text>
</comment>
<dbReference type="AlphaFoldDB" id="A0A9N9CQT1"/>
<feature type="non-terminal residue" evidence="1">
    <location>
        <position position="66"/>
    </location>
</feature>
<protein>
    <submittedName>
        <fullName evidence="1">7842_t:CDS:1</fullName>
    </submittedName>
</protein>